<dbReference type="SUPFAM" id="SSF46894">
    <property type="entry name" value="C-terminal effector domain of the bipartite response regulators"/>
    <property type="match status" value="1"/>
</dbReference>
<protein>
    <submittedName>
        <fullName evidence="10">DNA-binding response regulator</fullName>
    </submittedName>
</protein>
<gene>
    <name evidence="10" type="ORF">C9I98_20170</name>
</gene>
<organism evidence="10 11">
    <name type="scientific">Photobacterium sanctipauli</name>
    <dbReference type="NCBI Taxonomy" id="1342794"/>
    <lineage>
        <taxon>Bacteria</taxon>
        <taxon>Pseudomonadati</taxon>
        <taxon>Pseudomonadota</taxon>
        <taxon>Gammaproteobacteria</taxon>
        <taxon>Vibrionales</taxon>
        <taxon>Vibrionaceae</taxon>
        <taxon>Photobacterium</taxon>
    </lineage>
</organism>
<dbReference type="PANTHER" id="PTHR48111">
    <property type="entry name" value="REGULATOR OF RPOS"/>
    <property type="match status" value="1"/>
</dbReference>
<dbReference type="OrthoDB" id="9802426at2"/>
<dbReference type="InterPro" id="IPR011006">
    <property type="entry name" value="CheY-like_superfamily"/>
</dbReference>
<dbReference type="GO" id="GO:0000156">
    <property type="term" value="F:phosphorelay response regulator activity"/>
    <property type="evidence" value="ECO:0007669"/>
    <property type="project" value="TreeGrafter"/>
</dbReference>
<dbReference type="CDD" id="cd00383">
    <property type="entry name" value="trans_reg_C"/>
    <property type="match status" value="1"/>
</dbReference>
<feature type="modified residue" description="4-aspartylphosphate" evidence="6">
    <location>
        <position position="53"/>
    </location>
</feature>
<dbReference type="Pfam" id="PF00486">
    <property type="entry name" value="Trans_reg_C"/>
    <property type="match status" value="1"/>
</dbReference>
<dbReference type="AlphaFoldDB" id="A0A2T3NMZ0"/>
<dbReference type="PANTHER" id="PTHR48111:SF4">
    <property type="entry name" value="DNA-BINDING DUAL TRANSCRIPTIONAL REGULATOR OMPR"/>
    <property type="match status" value="1"/>
</dbReference>
<feature type="domain" description="Response regulatory" evidence="8">
    <location>
        <begin position="4"/>
        <end position="117"/>
    </location>
</feature>
<dbReference type="Pfam" id="PF00072">
    <property type="entry name" value="Response_reg"/>
    <property type="match status" value="1"/>
</dbReference>
<reference evidence="10 11" key="1">
    <citation type="submission" date="2018-01" db="EMBL/GenBank/DDBJ databases">
        <title>Whole genome sequencing of Histamine producing bacteria.</title>
        <authorList>
            <person name="Butler K."/>
        </authorList>
    </citation>
    <scope>NUCLEOTIDE SEQUENCE [LARGE SCALE GENOMIC DNA]</scope>
    <source>
        <strain evidence="10 11">DSM 100436</strain>
    </source>
</reference>
<dbReference type="PROSITE" id="PS51755">
    <property type="entry name" value="OMPR_PHOB"/>
    <property type="match status" value="1"/>
</dbReference>
<feature type="domain" description="OmpR/PhoB-type" evidence="9">
    <location>
        <begin position="131"/>
        <end position="232"/>
    </location>
</feature>
<dbReference type="GO" id="GO:0006355">
    <property type="term" value="P:regulation of DNA-templated transcription"/>
    <property type="evidence" value="ECO:0007669"/>
    <property type="project" value="InterPro"/>
</dbReference>
<evidence type="ECO:0000256" key="4">
    <source>
        <dbReference type="ARBA" id="ARBA00023125"/>
    </source>
</evidence>
<keyword evidence="5" id="KW-0804">Transcription</keyword>
<evidence type="ECO:0000313" key="11">
    <source>
        <dbReference type="Proteomes" id="UP000241771"/>
    </source>
</evidence>
<dbReference type="InterPro" id="IPR036388">
    <property type="entry name" value="WH-like_DNA-bd_sf"/>
</dbReference>
<comment type="caution">
    <text evidence="10">The sequence shown here is derived from an EMBL/GenBank/DDBJ whole genome shotgun (WGS) entry which is preliminary data.</text>
</comment>
<dbReference type="SMART" id="SM00862">
    <property type="entry name" value="Trans_reg_C"/>
    <property type="match status" value="1"/>
</dbReference>
<evidence type="ECO:0000256" key="7">
    <source>
        <dbReference type="PROSITE-ProRule" id="PRU01091"/>
    </source>
</evidence>
<dbReference type="SMART" id="SM00448">
    <property type="entry name" value="REC"/>
    <property type="match status" value="1"/>
</dbReference>
<dbReference type="SUPFAM" id="SSF52172">
    <property type="entry name" value="CheY-like"/>
    <property type="match status" value="1"/>
</dbReference>
<dbReference type="Gene3D" id="1.10.10.10">
    <property type="entry name" value="Winged helix-like DNA-binding domain superfamily/Winged helix DNA-binding domain"/>
    <property type="match status" value="1"/>
</dbReference>
<dbReference type="FunFam" id="3.40.50.2300:FF:000001">
    <property type="entry name" value="DNA-binding response regulator PhoB"/>
    <property type="match status" value="1"/>
</dbReference>
<dbReference type="InterPro" id="IPR039420">
    <property type="entry name" value="WalR-like"/>
</dbReference>
<evidence type="ECO:0000256" key="6">
    <source>
        <dbReference type="PROSITE-ProRule" id="PRU00169"/>
    </source>
</evidence>
<keyword evidence="1 6" id="KW-0597">Phosphoprotein</keyword>
<dbReference type="InterPro" id="IPR016032">
    <property type="entry name" value="Sig_transdc_resp-reg_C-effctor"/>
</dbReference>
<keyword evidence="11" id="KW-1185">Reference proteome</keyword>
<evidence type="ECO:0000259" key="9">
    <source>
        <dbReference type="PROSITE" id="PS51755"/>
    </source>
</evidence>
<evidence type="ECO:0000259" key="8">
    <source>
        <dbReference type="PROSITE" id="PS50110"/>
    </source>
</evidence>
<evidence type="ECO:0000313" key="10">
    <source>
        <dbReference type="EMBL" id="PSW16871.1"/>
    </source>
</evidence>
<dbReference type="InterPro" id="IPR001789">
    <property type="entry name" value="Sig_transdc_resp-reg_receiver"/>
</dbReference>
<dbReference type="InterPro" id="IPR001867">
    <property type="entry name" value="OmpR/PhoB-type_DNA-bd"/>
</dbReference>
<evidence type="ECO:0000256" key="1">
    <source>
        <dbReference type="ARBA" id="ARBA00022553"/>
    </source>
</evidence>
<dbReference type="GO" id="GO:0032993">
    <property type="term" value="C:protein-DNA complex"/>
    <property type="evidence" value="ECO:0007669"/>
    <property type="project" value="TreeGrafter"/>
</dbReference>
<proteinExistence type="predicted"/>
<dbReference type="GO" id="GO:0000976">
    <property type="term" value="F:transcription cis-regulatory region binding"/>
    <property type="evidence" value="ECO:0007669"/>
    <property type="project" value="TreeGrafter"/>
</dbReference>
<dbReference type="Gene3D" id="6.10.250.690">
    <property type="match status" value="1"/>
</dbReference>
<sequence length="232" mass="26353">MNDHVLVVEDEIQLATLTEDYLKASGFQTSALYEGLSVVEWVKTHSPDLILLDSMLPGKDGVEICKEIRQFSQVPIIMVTAKIDEIDRLLGLEIGSDDYICKPCSLREVVARVKAVLRRHALVPENLIQSAESNSEPDIILQLDKTRYKAKLRGRELDLTAVEFAMLDILSASPGRVYSRGQLMEAIYRDNRIVSERTIDSHIKKLRKKFTEVQPDYELIHSVYGAGYKLEY</sequence>
<evidence type="ECO:0000256" key="5">
    <source>
        <dbReference type="ARBA" id="ARBA00023163"/>
    </source>
</evidence>
<evidence type="ECO:0000256" key="2">
    <source>
        <dbReference type="ARBA" id="ARBA00023012"/>
    </source>
</evidence>
<evidence type="ECO:0000256" key="3">
    <source>
        <dbReference type="ARBA" id="ARBA00023015"/>
    </source>
</evidence>
<keyword evidence="4 7" id="KW-0238">DNA-binding</keyword>
<keyword evidence="2" id="KW-0902">Two-component regulatory system</keyword>
<name>A0A2T3NMZ0_9GAMM</name>
<dbReference type="GO" id="GO:0005829">
    <property type="term" value="C:cytosol"/>
    <property type="evidence" value="ECO:0007669"/>
    <property type="project" value="TreeGrafter"/>
</dbReference>
<dbReference type="RefSeq" id="WP_036830772.1">
    <property type="nucleotide sequence ID" value="NZ_JGVO01001548.1"/>
</dbReference>
<accession>A0A2T3NMZ0</accession>
<dbReference type="Gene3D" id="3.40.50.2300">
    <property type="match status" value="1"/>
</dbReference>
<dbReference type="Proteomes" id="UP000241771">
    <property type="component" value="Unassembled WGS sequence"/>
</dbReference>
<dbReference type="PROSITE" id="PS50110">
    <property type="entry name" value="RESPONSE_REGULATORY"/>
    <property type="match status" value="1"/>
</dbReference>
<keyword evidence="3" id="KW-0805">Transcription regulation</keyword>
<feature type="DNA-binding region" description="OmpR/PhoB-type" evidence="7">
    <location>
        <begin position="131"/>
        <end position="232"/>
    </location>
</feature>
<dbReference type="EMBL" id="PYMA01000016">
    <property type="protein sequence ID" value="PSW16871.1"/>
    <property type="molecule type" value="Genomic_DNA"/>
</dbReference>